<feature type="domain" description="TonB-dependent receptor-like beta-barrel" evidence="5">
    <location>
        <begin position="673"/>
        <end position="914"/>
    </location>
</feature>
<organism evidence="7 8">
    <name type="scientific">Haloferula helveola</name>
    <dbReference type="NCBI Taxonomy" id="490095"/>
    <lineage>
        <taxon>Bacteria</taxon>
        <taxon>Pseudomonadati</taxon>
        <taxon>Verrucomicrobiota</taxon>
        <taxon>Verrucomicrobiia</taxon>
        <taxon>Verrucomicrobiales</taxon>
        <taxon>Verrucomicrobiaceae</taxon>
        <taxon>Haloferula</taxon>
    </lineage>
</organism>
<dbReference type="Gene3D" id="2.40.170.20">
    <property type="entry name" value="TonB-dependent receptor, beta-barrel domain"/>
    <property type="match status" value="1"/>
</dbReference>
<dbReference type="EMBL" id="AP024702">
    <property type="protein sequence ID" value="BCX48976.1"/>
    <property type="molecule type" value="Genomic_DNA"/>
</dbReference>
<keyword evidence="4" id="KW-0732">Signal</keyword>
<dbReference type="SMART" id="SM00028">
    <property type="entry name" value="TPR"/>
    <property type="match status" value="6"/>
</dbReference>
<dbReference type="InterPro" id="IPR006860">
    <property type="entry name" value="FecR"/>
</dbReference>
<gene>
    <name evidence="7" type="ORF">HAHE_28840</name>
</gene>
<evidence type="ECO:0000256" key="2">
    <source>
        <dbReference type="ARBA" id="ARBA00023136"/>
    </source>
</evidence>
<evidence type="ECO:0000256" key="1">
    <source>
        <dbReference type="ARBA" id="ARBA00004442"/>
    </source>
</evidence>
<sequence>MVFGPFPRIAVLFLMVLGGAMAEPPKEGGELVVVENQVDRSPATTAWTKAALGDAVGWQEQVRTGELSRAGIELSTGGVLRLSELTSLRLQPPKKQDDDPRSRINFTKGAAYFFSRTEKEADIETPTASLNIRGTEFVLEVGANGTTTVTMIDGAVGLSNALGAIDLSSGEQGIAEPGRAPRKTAVLDATEDIQFFLYYPGIVDPAGFDGLGAAFGPSRKAYADGDLLKALELLPQPVNVAEFQFAAAVKLASGRIDEVDEDLRRAGAGPMTDSLRLLIDVVKKPAAEMIDAVAPATPEGRLAISYVHQSAGDLEGALAAAKEAVGQSPEFGLAWARVAELEFGFGRNDLAETAVDRALALSPRNAQAIALKGFLALSRSRIPEAREWFAAALEIDPALGNAWLGQGLAFYQSSMPDEALRSITIAAAVEPNRAFLRSYLGKAFAESDKDDRALHELGLARRFDPGDPTAPLYQALLEQRLSQYNRGIANLEKSVELNDNRAVYRSGFLLDKDRAVREANLASLYENVGMTETSLEEARRSVVSDYLNPSAHLFLSNSVDALRDPRRVSLRYETPWFNELLLANLFSPAGTDLLAQNISQQEYTALFPENPFGFSTRTRYRGDGEFLSTGTAQGRFGRSSVALDYDLFTASGDRPNRDIERYTGYLQFKQALSERDSLYFNFKFQRFRGGDLRQLYDPTTFDPDYRVEQEQSPVAIVGYQHEWSPGSRTLALGGMLSDRLRISDKSATSFAMFIDPMAPAVSPPLAFPSDIDQLRETEVYFGELQHVWSDERQTFLVGTRFDWGRFETENILSMQPIFGILPGDPFYLNASPDYRRWVAYAYYTRELVNGLWATLGLAYDTQDYPLNTSVPPVSMAEGSRSELLPKAGLVWTPCNELTFRLGYARSLGGATFDESVRLEPTQVAGFTQSFRTLINESEVGGLSAPLFDTAGASVLWKLPCRTYLGAEGFFRRAEAVRGVGVLGIDVGTFAYDRVLQVEEDLEYEEYGGSLHATKLIDDEWSIGSRYTVTRAELQRSFPAFTAAGIGGFSSDQSSELHDAEAYIIYNHPSGWYGRLSGRFLSQDNGGYTPARPGDSWTQIDCAIGKRFFHNRASVEAGVLNLTDRDYRFNPLITLPEQPRERTFYLEVRADF</sequence>
<evidence type="ECO:0000256" key="3">
    <source>
        <dbReference type="ARBA" id="ARBA00023237"/>
    </source>
</evidence>
<dbReference type="InterPro" id="IPR000531">
    <property type="entry name" value="Beta-barrel_TonB"/>
</dbReference>
<dbReference type="Gene3D" id="1.25.40.10">
    <property type="entry name" value="Tetratricopeptide repeat domain"/>
    <property type="match status" value="1"/>
</dbReference>
<dbReference type="SUPFAM" id="SSF48452">
    <property type="entry name" value="TPR-like"/>
    <property type="match status" value="1"/>
</dbReference>
<keyword evidence="2" id="KW-0472">Membrane</keyword>
<keyword evidence="3" id="KW-0998">Cell outer membrane</keyword>
<feature type="domain" description="FecR protein" evidence="6">
    <location>
        <begin position="61"/>
        <end position="156"/>
    </location>
</feature>
<protein>
    <submittedName>
        <fullName evidence="7">TonB-dependent receptor</fullName>
    </submittedName>
</protein>
<dbReference type="Pfam" id="PF04773">
    <property type="entry name" value="FecR"/>
    <property type="match status" value="1"/>
</dbReference>
<evidence type="ECO:0000313" key="7">
    <source>
        <dbReference type="EMBL" id="BCX48976.1"/>
    </source>
</evidence>
<dbReference type="InterPro" id="IPR011990">
    <property type="entry name" value="TPR-like_helical_dom_sf"/>
</dbReference>
<dbReference type="Pfam" id="PF13432">
    <property type="entry name" value="TPR_16"/>
    <property type="match status" value="1"/>
</dbReference>
<comment type="subcellular location">
    <subcellularLocation>
        <location evidence="1">Cell outer membrane</location>
    </subcellularLocation>
</comment>
<dbReference type="InterPro" id="IPR036942">
    <property type="entry name" value="Beta-barrel_TonB_sf"/>
</dbReference>
<dbReference type="Proteomes" id="UP001374893">
    <property type="component" value="Chromosome"/>
</dbReference>
<accession>A0ABM7RP01</accession>
<dbReference type="PANTHER" id="PTHR38731">
    <property type="entry name" value="LIPL45-RELATED LIPOPROTEIN-RELATED"/>
    <property type="match status" value="1"/>
</dbReference>
<dbReference type="SUPFAM" id="SSF56935">
    <property type="entry name" value="Porins"/>
    <property type="match status" value="1"/>
</dbReference>
<keyword evidence="7" id="KW-0675">Receptor</keyword>
<evidence type="ECO:0000259" key="6">
    <source>
        <dbReference type="Pfam" id="PF04773"/>
    </source>
</evidence>
<dbReference type="Pfam" id="PF00593">
    <property type="entry name" value="TonB_dep_Rec_b-barrel"/>
    <property type="match status" value="1"/>
</dbReference>
<keyword evidence="8" id="KW-1185">Reference proteome</keyword>
<dbReference type="InterPro" id="IPR019734">
    <property type="entry name" value="TPR_rpt"/>
</dbReference>
<reference evidence="7 8" key="1">
    <citation type="submission" date="2021-06" db="EMBL/GenBank/DDBJ databases">
        <title>Complete genome of Haloferula helveola possessing various polysaccharide degrading enzymes.</title>
        <authorList>
            <person name="Takami H."/>
            <person name="Huang C."/>
            <person name="Hamasaki K."/>
        </authorList>
    </citation>
    <scope>NUCLEOTIDE SEQUENCE [LARGE SCALE GENOMIC DNA]</scope>
    <source>
        <strain evidence="7 8">CN-1</strain>
    </source>
</reference>
<evidence type="ECO:0000313" key="8">
    <source>
        <dbReference type="Proteomes" id="UP001374893"/>
    </source>
</evidence>
<proteinExistence type="predicted"/>
<dbReference type="Gene3D" id="2.60.120.1440">
    <property type="match status" value="1"/>
</dbReference>
<feature type="signal peptide" evidence="4">
    <location>
        <begin position="1"/>
        <end position="22"/>
    </location>
</feature>
<feature type="chain" id="PRO_5046568620" evidence="4">
    <location>
        <begin position="23"/>
        <end position="1151"/>
    </location>
</feature>
<evidence type="ECO:0000259" key="5">
    <source>
        <dbReference type="Pfam" id="PF00593"/>
    </source>
</evidence>
<name>A0ABM7RP01_9BACT</name>
<evidence type="ECO:0000256" key="4">
    <source>
        <dbReference type="SAM" id="SignalP"/>
    </source>
</evidence>